<sequence>MPLPPLRRVFSFVLLLTLLVSGCAQPVMWPVSATPTVAARSAEAAGLAELANQLAAESGLVQDLGPLVTVQPVATAGGEEKTLFVSHTHGFPPDNPSFRQRVWIHAAGPEGWEALGRVELECAEYLNEFSVKQVNMDPVDVWLTVIGGVGAHSGCLELLRWDGENLSVIISGFSSSPDAGSLTDLNGDGQLDLLLNNSDPYIFCYACGVRQYWAQLFYWDGQTLKEVTPTPLADDLPAELRAFNDRAAELAAASLFADALEQIEQAEAIAPGNAAVSWNAIWIRHHLEASREEASTSSYPLLNHVFAGDWETAFDALWDVGLTTLVSDAPIPADSAASGFEHVVGVLLAQFADTALALQPERAAIHALGAWGRFLIEPDDPAVQSGMQLAAELATEDSRYKELAKALESRPGTVAAAPASSTLPSKQTLQDRLAGEYGSKQDPARGVAVQQLETSGEPTLFAANTFGLPPQSVSASHIVSIHEAQESGWLELGREALDCVDYLDEYSLKQVSIEPTGLWLAVQGGAGAHGGCLELLRWDGQALSLVISSFNSIPDAGSVVDLNGDGQLDLLLNNSDPYIFCYACGLQLYLARFFHWDGEKLAEAAPRLLPDDRPLHLRAINSHALALAEASLYADALDEIERARVAAPSDPTVHWNALWIRHHLEVSRQLAVASPFPLLSHVFAGDWDFSFEVLWSMGPSTLFSNTPIPADSAAYGFDQTIGLLLTQYGNNALLVQPERADIHALVAWGRFLLNRDDPAVLSGLEKAADLAPGNLRIAALAAAYRERAGSRN</sequence>
<organism evidence="1">
    <name type="scientific">Caldilineaceae bacterium SB0661_bin_32</name>
    <dbReference type="NCBI Taxonomy" id="2605255"/>
    <lineage>
        <taxon>Bacteria</taxon>
        <taxon>Bacillati</taxon>
        <taxon>Chloroflexota</taxon>
        <taxon>Caldilineae</taxon>
        <taxon>Caldilineales</taxon>
        <taxon>Caldilineaceae</taxon>
    </lineage>
</organism>
<evidence type="ECO:0000313" key="1">
    <source>
        <dbReference type="EMBL" id="MYC96868.1"/>
    </source>
</evidence>
<dbReference type="PANTHER" id="PTHR38008">
    <property type="entry name" value="HEMOLYSIN-RELATED"/>
    <property type="match status" value="1"/>
</dbReference>
<reference evidence="1" key="1">
    <citation type="submission" date="2019-09" db="EMBL/GenBank/DDBJ databases">
        <title>Characterisation of the sponge microbiome using genome-centric metagenomics.</title>
        <authorList>
            <person name="Engelberts J.P."/>
            <person name="Robbins S.J."/>
            <person name="De Goeij J.M."/>
            <person name="Aranda M."/>
            <person name="Bell S.C."/>
            <person name="Webster N.S."/>
        </authorList>
    </citation>
    <scope>NUCLEOTIDE SEQUENCE</scope>
    <source>
        <strain evidence="1">SB0661_bin_32</strain>
    </source>
</reference>
<dbReference type="EMBL" id="VXMH01000098">
    <property type="protein sequence ID" value="MYC96868.1"/>
    <property type="molecule type" value="Genomic_DNA"/>
</dbReference>
<proteinExistence type="predicted"/>
<dbReference type="PROSITE" id="PS51257">
    <property type="entry name" value="PROKAR_LIPOPROTEIN"/>
    <property type="match status" value="1"/>
</dbReference>
<comment type="caution">
    <text evidence="1">The sequence shown here is derived from an EMBL/GenBank/DDBJ whole genome shotgun (WGS) entry which is preliminary data.</text>
</comment>
<accession>A0A6B1DAV3</accession>
<name>A0A6B1DAV3_9CHLR</name>
<dbReference type="PANTHER" id="PTHR38008:SF2">
    <property type="entry name" value="HEMOLYSIN"/>
    <property type="match status" value="1"/>
</dbReference>
<gene>
    <name evidence="1" type="ORF">F4X14_18020</name>
</gene>
<protein>
    <submittedName>
        <fullName evidence="1">Uncharacterized protein</fullName>
    </submittedName>
</protein>
<dbReference type="AlphaFoldDB" id="A0A6B1DAV3"/>